<evidence type="ECO:0000313" key="2">
    <source>
        <dbReference type="Proteomes" id="UP000294830"/>
    </source>
</evidence>
<protein>
    <recommendedName>
        <fullName evidence="3">Muconolactone delta-isomerase</fullName>
    </recommendedName>
</protein>
<dbReference type="Proteomes" id="UP000294830">
    <property type="component" value="Unassembled WGS sequence"/>
</dbReference>
<dbReference type="RefSeq" id="WP_131838911.1">
    <property type="nucleotide sequence ID" value="NZ_SLWB01000005.1"/>
</dbReference>
<sequence>MKILAIEREQEGVNWDAEKETLEAEAKQVYELYFSGYLREIYFNEHYCAVISLECESKEKAIELLDTLPLAKKKLIKFEVMELRPYTGYQRLMKATKPPKDENA</sequence>
<gene>
    <name evidence="1" type="ORF">CLV25_10594</name>
</gene>
<reference evidence="1 2" key="1">
    <citation type="submission" date="2019-03" db="EMBL/GenBank/DDBJ databases">
        <title>Genomic Encyclopedia of Archaeal and Bacterial Type Strains, Phase II (KMG-II): from individual species to whole genera.</title>
        <authorList>
            <person name="Goeker M."/>
        </authorList>
    </citation>
    <scope>NUCLEOTIDE SEQUENCE [LARGE SCALE GENOMIC DNA]</scope>
    <source>
        <strain evidence="1 2">RL-C</strain>
    </source>
</reference>
<proteinExistence type="predicted"/>
<dbReference type="Gene3D" id="3.30.70.1060">
    <property type="entry name" value="Dimeric alpha+beta barrel"/>
    <property type="match status" value="1"/>
</dbReference>
<evidence type="ECO:0000313" key="1">
    <source>
        <dbReference type="EMBL" id="TCN68892.1"/>
    </source>
</evidence>
<name>A0A4R2ENN0_9BACT</name>
<dbReference type="EMBL" id="SLWB01000005">
    <property type="protein sequence ID" value="TCN68892.1"/>
    <property type="molecule type" value="Genomic_DNA"/>
</dbReference>
<dbReference type="OrthoDB" id="1097151at2"/>
<dbReference type="AlphaFoldDB" id="A0A4R2ENN0"/>
<organism evidence="1 2">
    <name type="scientific">Acetobacteroides hydrogenigenes</name>
    <dbReference type="NCBI Taxonomy" id="979970"/>
    <lineage>
        <taxon>Bacteria</taxon>
        <taxon>Pseudomonadati</taxon>
        <taxon>Bacteroidota</taxon>
        <taxon>Bacteroidia</taxon>
        <taxon>Bacteroidales</taxon>
        <taxon>Rikenellaceae</taxon>
        <taxon>Acetobacteroides</taxon>
    </lineage>
</organism>
<keyword evidence="2" id="KW-1185">Reference proteome</keyword>
<comment type="caution">
    <text evidence="1">The sequence shown here is derived from an EMBL/GenBank/DDBJ whole genome shotgun (WGS) entry which is preliminary data.</text>
</comment>
<evidence type="ECO:0008006" key="3">
    <source>
        <dbReference type="Google" id="ProtNLM"/>
    </source>
</evidence>
<accession>A0A4R2ENN0</accession>